<accession>A0ABX0MYG9</accession>
<evidence type="ECO:0000256" key="1">
    <source>
        <dbReference type="SAM" id="Coils"/>
    </source>
</evidence>
<keyword evidence="3" id="KW-1185">Reference proteome</keyword>
<name>A0ABX0MYG9_9BURK</name>
<comment type="caution">
    <text evidence="2">The sequence shown here is derived from an EMBL/GenBank/DDBJ whole genome shotgun (WGS) entry which is preliminary data.</text>
</comment>
<proteinExistence type="predicted"/>
<evidence type="ECO:0000313" key="2">
    <source>
        <dbReference type="EMBL" id="NHZ64910.1"/>
    </source>
</evidence>
<organism evidence="2 3">
    <name type="scientific">Massilia genomosp. 1</name>
    <dbReference type="NCBI Taxonomy" id="2609280"/>
    <lineage>
        <taxon>Bacteria</taxon>
        <taxon>Pseudomonadati</taxon>
        <taxon>Pseudomonadota</taxon>
        <taxon>Betaproteobacteria</taxon>
        <taxon>Burkholderiales</taxon>
        <taxon>Oxalobacteraceae</taxon>
        <taxon>Telluria group</taxon>
        <taxon>Massilia</taxon>
    </lineage>
</organism>
<feature type="coiled-coil region" evidence="1">
    <location>
        <begin position="362"/>
        <end position="389"/>
    </location>
</feature>
<keyword evidence="1" id="KW-0175">Coiled coil</keyword>
<protein>
    <submittedName>
        <fullName evidence="2">Uncharacterized protein</fullName>
    </submittedName>
</protein>
<evidence type="ECO:0000313" key="3">
    <source>
        <dbReference type="Proteomes" id="UP000610594"/>
    </source>
</evidence>
<reference evidence="2 3" key="1">
    <citation type="submission" date="2019-10" db="EMBL/GenBank/DDBJ databases">
        <title>Taxonomy of Antarctic Massilia spp.: description of Massilia rubra sp. nov., Massilia aquatica sp. nov., Massilia mucilaginosa sp. nov., Massilia frigida sp. nov. isolated from streams, lakes and regoliths.</title>
        <authorList>
            <person name="Holochova P."/>
            <person name="Sedlacek I."/>
            <person name="Kralova S."/>
            <person name="Maslanova I."/>
            <person name="Busse H.-J."/>
            <person name="Stankova E."/>
            <person name="Vrbovska V."/>
            <person name="Kovarovic V."/>
            <person name="Bartak M."/>
            <person name="Svec P."/>
            <person name="Pantucek R."/>
        </authorList>
    </citation>
    <scope>NUCLEOTIDE SEQUENCE [LARGE SCALE GENOMIC DNA]</scope>
    <source>
        <strain evidence="2 3">CCM 8694</strain>
    </source>
</reference>
<dbReference type="RefSeq" id="WP_167238927.1">
    <property type="nucleotide sequence ID" value="NZ_WHJF01000066.1"/>
</dbReference>
<dbReference type="Proteomes" id="UP000610594">
    <property type="component" value="Unassembled WGS sequence"/>
</dbReference>
<sequence>MKLLSRDSDTVAECLQSVCPPSRVLHIGVGSGSGGMHIWRTWPVERAWLIDANPASMAWMAPLEADHPAWRFATATLAAHAGSTIFYHASNPGESGLIPPAALRSLWPNLEQLSSTTQQAVTLDSLVTDPAAPAAADLRCDWLLVDCLTSLAILHGAADTLQHCGVVWLRTLRAAPSVDSVNTQATILAQLRSLLEPVGFRLAYVADCNHPALAEAIFVRDWHAALCKSAQENQASAAQAAMLQEALAQALRREQEHDSVLGELQVRLVQLEELLDQQQQACRHQATSAGEAAAQCQTEWETLAQQHMQDSTLLQDRITQLIEDKAALSRQAEDDAQAVMNAVADSERRCQDRLDSVRQEAKQQGEADIERLTERLHQLEEELIGAAAQIDLIKDVLLRDPAS</sequence>
<gene>
    <name evidence="2" type="ORF">F1735_21850</name>
</gene>
<dbReference type="EMBL" id="WHJF01000066">
    <property type="protein sequence ID" value="NHZ64910.1"/>
    <property type="molecule type" value="Genomic_DNA"/>
</dbReference>